<dbReference type="InterPro" id="IPR007329">
    <property type="entry name" value="FMN-bd"/>
</dbReference>
<proteinExistence type="inferred from homology"/>
<dbReference type="Pfam" id="PF04205">
    <property type="entry name" value="FMN_bind"/>
    <property type="match status" value="1"/>
</dbReference>
<dbReference type="RefSeq" id="WP_160629707.1">
    <property type="nucleotide sequence ID" value="NZ_CP047593.1"/>
</dbReference>
<dbReference type="KEGG" id="taer:GT409_14155"/>
<evidence type="ECO:0000256" key="3">
    <source>
        <dbReference type="ARBA" id="ARBA00022630"/>
    </source>
</evidence>
<dbReference type="PIRSF" id="PIRSF006091">
    <property type="entry name" value="E_trnsport_RnfG"/>
    <property type="match status" value="1"/>
</dbReference>
<sequence length="213" mass="22182">MNGNKVNIPVLATALALIAGVAAALLGWVYLLTQEPIAAALQAKTNTALGEVLPEFDNQPAEETIIKDGVTFYVGRKDGQVVGFAGETITPKGYNGNVTVLAGLKPDGTITTVLVTKQSETPGLGTVVCERKREKTISKIIKGVKETGLPPNAILDQYSGMQAAAGSTEWTVEKDGGNCDAITGATITSRAVCGAVYTIAETFAANRSELITQ</sequence>
<dbReference type="NCBIfam" id="TIGR01947">
    <property type="entry name" value="rnfG"/>
    <property type="match status" value="1"/>
</dbReference>
<dbReference type="AlphaFoldDB" id="A0A6P1MBQ6"/>
<comment type="subcellular location">
    <subcellularLocation>
        <location evidence="6">Cell membrane</location>
        <topology evidence="6">Single-pass membrane protein</topology>
    </subcellularLocation>
</comment>
<keyword evidence="6" id="KW-1133">Transmembrane helix</keyword>
<dbReference type="SMART" id="SM00900">
    <property type="entry name" value="FMN_bind"/>
    <property type="match status" value="1"/>
</dbReference>
<dbReference type="EMBL" id="CP047593">
    <property type="protein sequence ID" value="QHI70533.1"/>
    <property type="molecule type" value="Genomic_DNA"/>
</dbReference>
<comment type="cofactor">
    <cofactor evidence="6">
        <name>FMN</name>
        <dbReference type="ChEBI" id="CHEBI:58210"/>
    </cofactor>
</comment>
<keyword evidence="1 6" id="KW-0813">Transport</keyword>
<gene>
    <name evidence="6" type="primary">rnfG</name>
    <name evidence="8" type="ORF">GT409_14155</name>
</gene>
<evidence type="ECO:0000256" key="4">
    <source>
        <dbReference type="ARBA" id="ARBA00022643"/>
    </source>
</evidence>
<keyword evidence="4 6" id="KW-0288">FMN</keyword>
<keyword evidence="9" id="KW-1185">Reference proteome</keyword>
<evidence type="ECO:0000256" key="5">
    <source>
        <dbReference type="ARBA" id="ARBA00022982"/>
    </source>
</evidence>
<dbReference type="Proteomes" id="UP000464954">
    <property type="component" value="Chromosome"/>
</dbReference>
<protein>
    <recommendedName>
        <fullName evidence="6">Ion-translocating oxidoreductase complex subunit G</fullName>
        <ecNumber evidence="6">7.-.-.-</ecNumber>
    </recommendedName>
    <alternativeName>
        <fullName evidence="6">Rnf electron transport complex subunit G</fullName>
    </alternativeName>
</protein>
<dbReference type="InterPro" id="IPR010209">
    <property type="entry name" value="Ion_transpt_RnfG/RsxG"/>
</dbReference>
<evidence type="ECO:0000256" key="2">
    <source>
        <dbReference type="ARBA" id="ARBA00022553"/>
    </source>
</evidence>
<name>A0A6P1MBQ6_9BACT</name>
<dbReference type="GO" id="GO:0022900">
    <property type="term" value="P:electron transport chain"/>
    <property type="evidence" value="ECO:0007669"/>
    <property type="project" value="UniProtKB-UniRule"/>
</dbReference>
<dbReference type="PANTHER" id="PTHR36118:SF1">
    <property type="entry name" value="ION-TRANSLOCATING OXIDOREDUCTASE COMPLEX SUBUNIT G"/>
    <property type="match status" value="1"/>
</dbReference>
<accession>A0A6P1MBQ6</accession>
<evidence type="ECO:0000313" key="8">
    <source>
        <dbReference type="EMBL" id="QHI70533.1"/>
    </source>
</evidence>
<keyword evidence="6" id="KW-0812">Transmembrane</keyword>
<comment type="similarity">
    <text evidence="6">Belongs to the RnfG family.</text>
</comment>
<keyword evidence="3 6" id="KW-0285">Flavoprotein</keyword>
<keyword evidence="2 6" id="KW-0597">Phosphoprotein</keyword>
<keyword evidence="6" id="KW-0472">Membrane</keyword>
<evidence type="ECO:0000259" key="7">
    <source>
        <dbReference type="SMART" id="SM00900"/>
    </source>
</evidence>
<comment type="subunit">
    <text evidence="6">The complex is composed of six subunits: RnfA, RnfB, RnfC, RnfD, RnfE and RnfG.</text>
</comment>
<feature type="modified residue" description="FMN phosphoryl threonine" evidence="6">
    <location>
        <position position="186"/>
    </location>
</feature>
<keyword evidence="6" id="KW-1278">Translocase</keyword>
<keyword evidence="6" id="KW-1003">Cell membrane</keyword>
<dbReference type="HAMAP" id="MF_00479">
    <property type="entry name" value="RsxG_RnfG"/>
    <property type="match status" value="1"/>
</dbReference>
<reference evidence="8 9" key="1">
    <citation type="submission" date="2020-01" db="EMBL/GenBank/DDBJ databases">
        <title>Ponticoccus aerotolerans gen. nov., sp. nov., an anaerobic bacterium and proposal of Ponticoccusceae fam. nov., Ponticoccusles ord. nov. and Ponticoccuse classis nov. in the phylum Kiritimatiellaeota.</title>
        <authorList>
            <person name="Zhou L.Y."/>
            <person name="Du Z.J."/>
        </authorList>
    </citation>
    <scope>NUCLEOTIDE SEQUENCE [LARGE SCALE GENOMIC DNA]</scope>
    <source>
        <strain evidence="8 9">S-5007</strain>
    </source>
</reference>
<organism evidence="8 9">
    <name type="scientific">Tichowtungia aerotolerans</name>
    <dbReference type="NCBI Taxonomy" id="2697043"/>
    <lineage>
        <taxon>Bacteria</taxon>
        <taxon>Pseudomonadati</taxon>
        <taxon>Kiritimatiellota</taxon>
        <taxon>Tichowtungiia</taxon>
        <taxon>Tichowtungiales</taxon>
        <taxon>Tichowtungiaceae</taxon>
        <taxon>Tichowtungia</taxon>
    </lineage>
</organism>
<dbReference type="PANTHER" id="PTHR36118">
    <property type="entry name" value="ION-TRANSLOCATING OXIDOREDUCTASE COMPLEX SUBUNIT G"/>
    <property type="match status" value="1"/>
</dbReference>
<evidence type="ECO:0000313" key="9">
    <source>
        <dbReference type="Proteomes" id="UP000464954"/>
    </source>
</evidence>
<evidence type="ECO:0000256" key="1">
    <source>
        <dbReference type="ARBA" id="ARBA00022448"/>
    </source>
</evidence>
<dbReference type="GO" id="GO:0010181">
    <property type="term" value="F:FMN binding"/>
    <property type="evidence" value="ECO:0007669"/>
    <property type="project" value="InterPro"/>
</dbReference>
<keyword evidence="5 6" id="KW-0249">Electron transport</keyword>
<dbReference type="GO" id="GO:0005886">
    <property type="term" value="C:plasma membrane"/>
    <property type="evidence" value="ECO:0007669"/>
    <property type="project" value="UniProtKB-SubCell"/>
</dbReference>
<dbReference type="GO" id="GO:0009055">
    <property type="term" value="F:electron transfer activity"/>
    <property type="evidence" value="ECO:0007669"/>
    <property type="project" value="InterPro"/>
</dbReference>
<comment type="function">
    <text evidence="6">Part of a membrane-bound complex that couples electron transfer with translocation of ions across the membrane.</text>
</comment>
<dbReference type="EC" id="7.-.-.-" evidence="6"/>
<feature type="domain" description="FMN-binding" evidence="7">
    <location>
        <begin position="93"/>
        <end position="203"/>
    </location>
</feature>
<evidence type="ECO:0000256" key="6">
    <source>
        <dbReference type="HAMAP-Rule" id="MF_00479"/>
    </source>
</evidence>